<evidence type="ECO:0000313" key="2">
    <source>
        <dbReference type="EMBL" id="MCM2675485.1"/>
    </source>
</evidence>
<keyword evidence="3" id="KW-1185">Reference proteome</keyword>
<feature type="chain" id="PRO_5046231730" evidence="1">
    <location>
        <begin position="24"/>
        <end position="310"/>
    </location>
</feature>
<organism evidence="2 3">
    <name type="scientific">Alkalicoccobacillus plakortidis</name>
    <dbReference type="NCBI Taxonomy" id="444060"/>
    <lineage>
        <taxon>Bacteria</taxon>
        <taxon>Bacillati</taxon>
        <taxon>Bacillota</taxon>
        <taxon>Bacilli</taxon>
        <taxon>Bacillales</taxon>
        <taxon>Bacillaceae</taxon>
        <taxon>Alkalicoccobacillus</taxon>
    </lineage>
</organism>
<feature type="signal peptide" evidence="1">
    <location>
        <begin position="1"/>
        <end position="23"/>
    </location>
</feature>
<dbReference type="EMBL" id="JAMQJY010000001">
    <property type="protein sequence ID" value="MCM2675485.1"/>
    <property type="molecule type" value="Genomic_DNA"/>
</dbReference>
<dbReference type="SUPFAM" id="SSF110296">
    <property type="entry name" value="Oligoxyloglucan reducing end-specific cellobiohydrolase"/>
    <property type="match status" value="1"/>
</dbReference>
<dbReference type="CDD" id="cd15482">
    <property type="entry name" value="Sialidase_non-viral"/>
    <property type="match status" value="1"/>
</dbReference>
<comment type="caution">
    <text evidence="2">The sequence shown here is derived from an EMBL/GenBank/DDBJ whole genome shotgun (WGS) entry which is preliminary data.</text>
</comment>
<keyword evidence="1" id="KW-0732">Signal</keyword>
<proteinExistence type="predicted"/>
<dbReference type="Gene3D" id="2.130.10.10">
    <property type="entry name" value="YVTN repeat-like/Quinoprotein amine dehydrogenase"/>
    <property type="match status" value="1"/>
</dbReference>
<dbReference type="Proteomes" id="UP001203665">
    <property type="component" value="Unassembled WGS sequence"/>
</dbReference>
<evidence type="ECO:0000256" key="1">
    <source>
        <dbReference type="SAM" id="SignalP"/>
    </source>
</evidence>
<protein>
    <submittedName>
        <fullName evidence="2">Oxidoreductase</fullName>
    </submittedName>
</protein>
<name>A0ABT0XHU0_9BACI</name>
<gene>
    <name evidence="2" type="ORF">NDM98_08285</name>
</gene>
<dbReference type="InterPro" id="IPR015943">
    <property type="entry name" value="WD40/YVTN_repeat-like_dom_sf"/>
</dbReference>
<evidence type="ECO:0000313" key="3">
    <source>
        <dbReference type="Proteomes" id="UP001203665"/>
    </source>
</evidence>
<dbReference type="RefSeq" id="WP_251606226.1">
    <property type="nucleotide sequence ID" value="NZ_JAMQJY010000001.1"/>
</dbReference>
<accession>A0ABT0XHU0</accession>
<sequence length="310" mass="34748">MKKFAITLSSIMIIGLTVGMVMQQEAMTTLTTQTQSEKLAEQVQEAEEQEPVAPVTDQVVDYSINNEEFLVTFDQGENWIGVPIEPQTLFTGEYTGSQQELINDSYVLTNDRAIFLYAVNQGNGITVHTISTTDQGQSWQETPISNIESRPTLRFRKMDLLNEQFGYLIFSGERTMSSESGYVYLTNDGGESWTLVGIPDTLRLIADGGFINESTGFLSYGTINPDAPDLYVTNDAGTSWTWSEVHVPDEYGEIFVQAEAPFMRDDQYILHVNQGPNGDYLGGRVKGEFHSEDEGLTWEFVEEVEPDELH</sequence>
<reference evidence="2" key="1">
    <citation type="submission" date="2022-06" db="EMBL/GenBank/DDBJ databases">
        <title>Alkalicoccobacillus porphyridii sp. nov., isolated from a marine red alga, Porphyridium purpureum and reclassification of Shouchella plakortidis and Shouchella gibsonii as Alkalicoccobacillus plakortidis comb. nov. and Alkalicoccobacillus gibsonii comb. nov.</title>
        <authorList>
            <person name="Kim K.H."/>
            <person name="Lee J.K."/>
            <person name="Han D.M."/>
            <person name="Baek J.H."/>
            <person name="Jeon C.O."/>
        </authorList>
    </citation>
    <scope>NUCLEOTIDE SEQUENCE</scope>
    <source>
        <strain evidence="2">DSM 19153</strain>
    </source>
</reference>